<proteinExistence type="predicted"/>
<dbReference type="Gene3D" id="3.40.250.10">
    <property type="entry name" value="Rhodanese-like domain"/>
    <property type="match status" value="1"/>
</dbReference>
<dbReference type="PANTHER" id="PTHR10828">
    <property type="entry name" value="M-PHASE INDUCER PHOSPHATASE DUAL SPECIFICITY PHOSPHATASE CDC25"/>
    <property type="match status" value="1"/>
</dbReference>
<name>R7QPC8_CHOCR</name>
<keyword evidence="3" id="KW-1185">Reference proteome</keyword>
<reference evidence="3" key="1">
    <citation type="journal article" date="2013" name="Proc. Natl. Acad. Sci. U.S.A.">
        <title>Genome structure and metabolic features in the red seaweed Chondrus crispus shed light on evolution of the Archaeplastida.</title>
        <authorList>
            <person name="Collen J."/>
            <person name="Porcel B."/>
            <person name="Carre W."/>
            <person name="Ball S.G."/>
            <person name="Chaparro C."/>
            <person name="Tonon T."/>
            <person name="Barbeyron T."/>
            <person name="Michel G."/>
            <person name="Noel B."/>
            <person name="Valentin K."/>
            <person name="Elias M."/>
            <person name="Artiguenave F."/>
            <person name="Arun A."/>
            <person name="Aury J.M."/>
            <person name="Barbosa-Neto J.F."/>
            <person name="Bothwell J.H."/>
            <person name="Bouget F.Y."/>
            <person name="Brillet L."/>
            <person name="Cabello-Hurtado F."/>
            <person name="Capella-Gutierrez S."/>
            <person name="Charrier B."/>
            <person name="Cladiere L."/>
            <person name="Cock J.M."/>
            <person name="Coelho S.M."/>
            <person name="Colleoni C."/>
            <person name="Czjzek M."/>
            <person name="Da Silva C."/>
            <person name="Delage L."/>
            <person name="Denoeud F."/>
            <person name="Deschamps P."/>
            <person name="Dittami S.M."/>
            <person name="Gabaldon T."/>
            <person name="Gachon C.M."/>
            <person name="Groisillier A."/>
            <person name="Herve C."/>
            <person name="Jabbari K."/>
            <person name="Katinka M."/>
            <person name="Kloareg B."/>
            <person name="Kowalczyk N."/>
            <person name="Labadie K."/>
            <person name="Leblanc C."/>
            <person name="Lopez P.J."/>
            <person name="McLachlan D.H."/>
            <person name="Meslet-Cladiere L."/>
            <person name="Moustafa A."/>
            <person name="Nehr Z."/>
            <person name="Nyvall Collen P."/>
            <person name="Panaud O."/>
            <person name="Partensky F."/>
            <person name="Poulain J."/>
            <person name="Rensing S.A."/>
            <person name="Rousvoal S."/>
            <person name="Samson G."/>
            <person name="Symeonidi A."/>
            <person name="Weissenbach J."/>
            <person name="Zambounis A."/>
            <person name="Wincker P."/>
            <person name="Boyen C."/>
        </authorList>
    </citation>
    <scope>NUCLEOTIDE SEQUENCE [LARGE SCALE GENOMIC DNA]</scope>
    <source>
        <strain evidence="3">cv. Stackhouse</strain>
    </source>
</reference>
<evidence type="ECO:0000313" key="3">
    <source>
        <dbReference type="Proteomes" id="UP000012073"/>
    </source>
</evidence>
<dbReference type="SUPFAM" id="SSF52821">
    <property type="entry name" value="Rhodanese/Cell cycle control phosphatase"/>
    <property type="match status" value="1"/>
</dbReference>
<dbReference type="GO" id="GO:0005634">
    <property type="term" value="C:nucleus"/>
    <property type="evidence" value="ECO:0007669"/>
    <property type="project" value="TreeGrafter"/>
</dbReference>
<dbReference type="OMA" id="RCTNIPC"/>
<dbReference type="GO" id="GO:0005737">
    <property type="term" value="C:cytoplasm"/>
    <property type="evidence" value="ECO:0007669"/>
    <property type="project" value="TreeGrafter"/>
</dbReference>
<dbReference type="STRING" id="2769.R7QPC8"/>
<dbReference type="EMBL" id="HG002022">
    <property type="protein sequence ID" value="CDF39341.1"/>
    <property type="molecule type" value="Genomic_DNA"/>
</dbReference>
<dbReference type="GO" id="GO:0004725">
    <property type="term" value="F:protein tyrosine phosphatase activity"/>
    <property type="evidence" value="ECO:0007669"/>
    <property type="project" value="TreeGrafter"/>
</dbReference>
<dbReference type="AlphaFoldDB" id="R7QPC8"/>
<protein>
    <recommendedName>
        <fullName evidence="1">Rhodanese domain-containing protein</fullName>
    </recommendedName>
</protein>
<accession>R7QPC8</accession>
<dbReference type="PANTHER" id="PTHR10828:SF38">
    <property type="entry name" value="ARSENICAL-RESISTANCE PROTEIN 2-RELATED"/>
    <property type="match status" value="1"/>
</dbReference>
<dbReference type="InterPro" id="IPR001763">
    <property type="entry name" value="Rhodanese-like_dom"/>
</dbReference>
<dbReference type="PROSITE" id="PS50206">
    <property type="entry name" value="RHODANESE_3"/>
    <property type="match status" value="1"/>
</dbReference>
<feature type="domain" description="Rhodanese" evidence="1">
    <location>
        <begin position="18"/>
        <end position="121"/>
    </location>
</feature>
<organism evidence="2 3">
    <name type="scientific">Chondrus crispus</name>
    <name type="common">Carrageen Irish moss</name>
    <name type="synonym">Polymorpha crispa</name>
    <dbReference type="NCBI Taxonomy" id="2769"/>
    <lineage>
        <taxon>Eukaryota</taxon>
        <taxon>Rhodophyta</taxon>
        <taxon>Florideophyceae</taxon>
        <taxon>Rhodymeniophycidae</taxon>
        <taxon>Gigartinales</taxon>
        <taxon>Gigartinaceae</taxon>
        <taxon>Chondrus</taxon>
    </lineage>
</organism>
<dbReference type="KEGG" id="ccp:CHC_T00006626001"/>
<dbReference type="SMART" id="SM00450">
    <property type="entry name" value="RHOD"/>
    <property type="match status" value="1"/>
</dbReference>
<dbReference type="GeneID" id="17326974"/>
<dbReference type="Gramene" id="CDF39341">
    <property type="protein sequence ID" value="CDF39341"/>
    <property type="gene ID" value="CHC_T00006626001"/>
</dbReference>
<evidence type="ECO:0000259" key="1">
    <source>
        <dbReference type="PROSITE" id="PS50206"/>
    </source>
</evidence>
<dbReference type="InterPro" id="IPR036873">
    <property type="entry name" value="Rhodanese-like_dom_sf"/>
</dbReference>
<dbReference type="PhylomeDB" id="R7QPC8"/>
<dbReference type="Pfam" id="PF00581">
    <property type="entry name" value="Rhodanese"/>
    <property type="match status" value="1"/>
</dbReference>
<dbReference type="Proteomes" id="UP000012073">
    <property type="component" value="Unassembled WGS sequence"/>
</dbReference>
<evidence type="ECO:0000313" key="2">
    <source>
        <dbReference type="EMBL" id="CDF39341.1"/>
    </source>
</evidence>
<gene>
    <name evidence="2" type="ORF">CHC_T00006626001</name>
</gene>
<sequence length="134" mass="14848">MRPIATISSGRLISKLQEGAPLAVVDVRDDDRAGGHIKGSIHVPSHDFRRRLPSLLIELQSNEAVVFHCMMSQRRGPSCASAFAKSLDDAAERHAIGTIPDVLLLEGGFMAFARHYSEETKTLYEHFQRSEYGV</sequence>
<dbReference type="RefSeq" id="XP_005719252.1">
    <property type="nucleotide sequence ID" value="XM_005719195.1"/>
</dbReference>
<dbReference type="OrthoDB" id="5705at2759"/>